<dbReference type="RefSeq" id="WP_263340304.1">
    <property type="nucleotide sequence ID" value="NZ_JAGSYH010000005.1"/>
</dbReference>
<accession>A0ABW1EKM9</accession>
<name>A0ABW1EKM9_9BACT</name>
<organism evidence="2 3">
    <name type="scientific">Acidicapsa dinghuensis</name>
    <dbReference type="NCBI Taxonomy" id="2218256"/>
    <lineage>
        <taxon>Bacteria</taxon>
        <taxon>Pseudomonadati</taxon>
        <taxon>Acidobacteriota</taxon>
        <taxon>Terriglobia</taxon>
        <taxon>Terriglobales</taxon>
        <taxon>Acidobacteriaceae</taxon>
        <taxon>Acidicapsa</taxon>
    </lineage>
</organism>
<evidence type="ECO:0000313" key="3">
    <source>
        <dbReference type="Proteomes" id="UP001596091"/>
    </source>
</evidence>
<evidence type="ECO:0000313" key="2">
    <source>
        <dbReference type="EMBL" id="MFC5863533.1"/>
    </source>
</evidence>
<evidence type="ECO:0000256" key="1">
    <source>
        <dbReference type="SAM" id="Phobius"/>
    </source>
</evidence>
<feature type="transmembrane region" description="Helical" evidence="1">
    <location>
        <begin position="177"/>
        <end position="193"/>
    </location>
</feature>
<keyword evidence="1" id="KW-0812">Transmembrane</keyword>
<feature type="transmembrane region" description="Helical" evidence="1">
    <location>
        <begin position="199"/>
        <end position="217"/>
    </location>
</feature>
<dbReference type="EMBL" id="JBHSPH010000005">
    <property type="protein sequence ID" value="MFC5863533.1"/>
    <property type="molecule type" value="Genomic_DNA"/>
</dbReference>
<dbReference type="Proteomes" id="UP001596091">
    <property type="component" value="Unassembled WGS sequence"/>
</dbReference>
<feature type="transmembrane region" description="Helical" evidence="1">
    <location>
        <begin position="27"/>
        <end position="46"/>
    </location>
</feature>
<keyword evidence="3" id="KW-1185">Reference proteome</keyword>
<gene>
    <name evidence="2" type="ORF">ACFPT7_14600</name>
</gene>
<feature type="transmembrane region" description="Helical" evidence="1">
    <location>
        <begin position="229"/>
        <end position="248"/>
    </location>
</feature>
<reference evidence="3" key="1">
    <citation type="journal article" date="2019" name="Int. J. Syst. Evol. Microbiol.">
        <title>The Global Catalogue of Microorganisms (GCM) 10K type strain sequencing project: providing services to taxonomists for standard genome sequencing and annotation.</title>
        <authorList>
            <consortium name="The Broad Institute Genomics Platform"/>
            <consortium name="The Broad Institute Genome Sequencing Center for Infectious Disease"/>
            <person name="Wu L."/>
            <person name="Ma J."/>
        </authorList>
    </citation>
    <scope>NUCLEOTIDE SEQUENCE [LARGE SCALE GENOMIC DNA]</scope>
    <source>
        <strain evidence="3">JCM 4087</strain>
    </source>
</reference>
<feature type="transmembrane region" description="Helical" evidence="1">
    <location>
        <begin position="58"/>
        <end position="76"/>
    </location>
</feature>
<protein>
    <submittedName>
        <fullName evidence="2">Uncharacterized protein</fullName>
    </submittedName>
</protein>
<keyword evidence="1" id="KW-1133">Transmembrane helix</keyword>
<keyword evidence="1" id="KW-0472">Membrane</keyword>
<comment type="caution">
    <text evidence="2">The sequence shown here is derived from an EMBL/GenBank/DDBJ whole genome shotgun (WGS) entry which is preliminary data.</text>
</comment>
<sequence>MLVCMAVYGYSEETIEKVRAKAKRNALPMRIIGVTLIIGSFVAMIVDTRIGLRSDPLRSLPVVLIVLGMQLMGWTFRRGRKQLTDVVDAIVGRSYIVTEGEVRQLYPNGEERRFSREEIVRAEEVRLVRGLYIRSSNRYRWILVPETIDRYDEFKDELRRMGIPFVRRALPMNPEEWLFVAVYIGTLICPLVTHDRGILVADFVVALCLTFPGMLIIRANPDNRRLRKLAYAGSFLPAVLILAFLWLMKMP</sequence>
<proteinExistence type="predicted"/>